<protein>
    <submittedName>
        <fullName evidence="1">Energy-coupling factor transporter ATP-binding protein EcfA2</fullName>
    </submittedName>
</protein>
<accession>A0ABS4N6F7</accession>
<dbReference type="SUPFAM" id="SSF50969">
    <property type="entry name" value="YVTN repeat-like/Quinoprotein amine dehydrogenase"/>
    <property type="match status" value="1"/>
</dbReference>
<keyword evidence="2" id="KW-1185">Reference proteome</keyword>
<reference evidence="1 2" key="1">
    <citation type="submission" date="2021-03" db="EMBL/GenBank/DDBJ databases">
        <title>Genomic Encyclopedia of Type Strains, Phase IV (KMG-IV): sequencing the most valuable type-strain genomes for metagenomic binning, comparative biology and taxonomic classification.</title>
        <authorList>
            <person name="Goeker M."/>
        </authorList>
    </citation>
    <scope>NUCLEOTIDE SEQUENCE [LARGE SCALE GENOMIC DNA]</scope>
    <source>
        <strain evidence="1 2">DSM 41954</strain>
    </source>
</reference>
<dbReference type="GO" id="GO:0005524">
    <property type="term" value="F:ATP binding"/>
    <property type="evidence" value="ECO:0007669"/>
    <property type="project" value="UniProtKB-KW"/>
</dbReference>
<name>A0ABS4N6F7_9ACTN</name>
<dbReference type="InterPro" id="IPR027417">
    <property type="entry name" value="P-loop_NTPase"/>
</dbReference>
<evidence type="ECO:0000313" key="1">
    <source>
        <dbReference type="EMBL" id="MBP2067595.1"/>
    </source>
</evidence>
<dbReference type="RefSeq" id="WP_209469078.1">
    <property type="nucleotide sequence ID" value="NZ_BAABDR010000100.1"/>
</dbReference>
<evidence type="ECO:0000313" key="2">
    <source>
        <dbReference type="Proteomes" id="UP000756710"/>
    </source>
</evidence>
<dbReference type="Proteomes" id="UP000756710">
    <property type="component" value="Unassembled WGS sequence"/>
</dbReference>
<keyword evidence="1" id="KW-0067">ATP-binding</keyword>
<proteinExistence type="predicted"/>
<keyword evidence="1" id="KW-0547">Nucleotide-binding</keyword>
<dbReference type="EMBL" id="JAGGLR010000032">
    <property type="protein sequence ID" value="MBP2067595.1"/>
    <property type="molecule type" value="Genomic_DNA"/>
</dbReference>
<dbReference type="InterPro" id="IPR011044">
    <property type="entry name" value="Quino_amine_DH_bsu"/>
</dbReference>
<dbReference type="SUPFAM" id="SSF52540">
    <property type="entry name" value="P-loop containing nucleoside triphosphate hydrolases"/>
    <property type="match status" value="1"/>
</dbReference>
<sequence length="1088" mass="120269">MTHVVVIGVSDYNGPSAAQRGEWDPAAPYGFKPLLSVRRAVTNLLSELRNVQDCHIHGDLLNPTSDEIMALWHDARSQRRPALVMYFAGHARTQQNKHLLYLAGTNTDPDRLRDTGVELMGMLNDIDDRPYGPNVLFLLDTCGAGNAVNYQMLQGLKVGDRRSWVIAAAAEDERAFGARFTKACGNALSRVRRGLLDLSASVEFVPVETLAAEVDRELARLCEHDDRPVQTVLCTPVAEVRRATPPFFVNPAHRTLPTALFRSRVQAGLREFADAAVEGLDPVHFLTRAEGSPQADYEQTAVRCFFSGREPELRRIKDWFHAPNDQSNQLLLVTGAPGMGKSALLGVVACLAHPQLRQIAGTVRSAIPHDLRPDENPNLACVHARQRTASQVWSSIVDQMPLEDWMRRVWSDPSSVEAKVFDTLDLPFTVLIDALDESVQPKQLLHNVLLPMLDMEAYQWTVGGGERHFDRVPVFRLLLGTRPQWERFDPLREHAEQRGSLLNLDQCDPELLRNDLALYLEDLLEDGPVYSGAAMRTLRKELASTVSDRLSTMTSHGPFLLGGLFAHSLNQLSTPLNVDEALERLPLTLPGLLQLKIDADRNLSAPWAREVLTAIGHAKGEGMPLELIVAIGSGLFRAHFPDPQPSEPTFEDVRDLLRRTSFYYRHAVDEDGRQLYRFFHQSLSDYFTGMGEASPSQQALDTAKVCASLLFDTIQTRSVEGTAVRDWSLALPYVRRHAWEHAQDADDAEHLLEDLDFVTSAGLLHDFPPREGSTLAVQLLRAMRPISANGSNTPASRRCRLCLAAVHLGRPDIVESVLLAAPLDETPQVMPRWTDGPLFTHEEGAPVARPYHLTVRGTPAVLFQRNDQLVLRELPTGENQRTVPVGRASLVAAADGRGGALAMTALPEGSLTVWDLETGQERVVQPLDVPAVAAQMWQDGSDTIFGIADGESRVTTYSLGPGDTSLTLRDITERSSRTPESGEAGDSYKAALADPSNERELLYLTQSGLKIWDRVTEKFIGDIDIPPDEDGVIRAATCCDVSLLSGKDFWSSRTMDAVSTCSLTPAGRWEPPGDCCDRLPCWWLQPTG</sequence>
<organism evidence="1 2">
    <name type="scientific">Streptomyces iranensis</name>
    <dbReference type="NCBI Taxonomy" id="576784"/>
    <lineage>
        <taxon>Bacteria</taxon>
        <taxon>Bacillati</taxon>
        <taxon>Actinomycetota</taxon>
        <taxon>Actinomycetes</taxon>
        <taxon>Kitasatosporales</taxon>
        <taxon>Streptomycetaceae</taxon>
        <taxon>Streptomyces</taxon>
        <taxon>Streptomyces violaceusniger group</taxon>
    </lineage>
</organism>
<comment type="caution">
    <text evidence="1">The sequence shown here is derived from an EMBL/GenBank/DDBJ whole genome shotgun (WGS) entry which is preliminary data.</text>
</comment>
<gene>
    <name evidence="1" type="ORF">J2Z30_008662</name>
</gene>
<dbReference type="PANTHER" id="PTHR10039">
    <property type="entry name" value="AMELOGENIN"/>
    <property type="match status" value="1"/>
</dbReference>